<evidence type="ECO:0000256" key="5">
    <source>
        <dbReference type="SAM" id="MobiDB-lite"/>
    </source>
</evidence>
<dbReference type="EMBL" id="KI397507">
    <property type="protein sequence ID" value="ERM94776.1"/>
    <property type="molecule type" value="Genomic_DNA"/>
</dbReference>
<gene>
    <name evidence="6" type="ORF">AMTR_s00011p00263200</name>
</gene>
<dbReference type="Pfam" id="PF24300">
    <property type="entry name" value="KWL1"/>
    <property type="match status" value="1"/>
</dbReference>
<protein>
    <submittedName>
        <fullName evidence="6">Uncharacterized protein</fullName>
    </submittedName>
</protein>
<keyword evidence="7" id="KW-1185">Reference proteome</keyword>
<evidence type="ECO:0000256" key="1">
    <source>
        <dbReference type="ARBA" id="ARBA00004613"/>
    </source>
</evidence>
<evidence type="ECO:0000313" key="6">
    <source>
        <dbReference type="EMBL" id="ERM94776.1"/>
    </source>
</evidence>
<dbReference type="InterPro" id="IPR036908">
    <property type="entry name" value="RlpA-like_sf"/>
</dbReference>
<comment type="subcellular location">
    <subcellularLocation>
        <location evidence="1">Secreted</location>
    </subcellularLocation>
</comment>
<dbReference type="HOGENOM" id="CLU_047639_4_5_1"/>
<dbReference type="SUPFAM" id="SSF50685">
    <property type="entry name" value="Barwin-like endoglucanases"/>
    <property type="match status" value="1"/>
</dbReference>
<evidence type="ECO:0000256" key="4">
    <source>
        <dbReference type="ARBA" id="ARBA00022729"/>
    </source>
</evidence>
<dbReference type="PANTHER" id="PTHR33191:SF77">
    <property type="entry name" value="RIPENING-RELATED PROTEIN 1"/>
    <property type="match status" value="1"/>
</dbReference>
<dbReference type="GO" id="GO:0005576">
    <property type="term" value="C:extracellular region"/>
    <property type="evidence" value="ECO:0007669"/>
    <property type="project" value="UniProtKB-SubCell"/>
</dbReference>
<accession>W1NH41</accession>
<sequence>MAQVRGQTCKPGGKFRERRDGGGPAESDNEYHSDHTPVVALSIRWIKHKERCLRNIMIKGNGRSVWAKVVNECDSTMGCDSTLDYHPPCANNIVDGSPAVWKALNVPRSQWGEMEIFCSDV</sequence>
<organism evidence="6 7">
    <name type="scientific">Amborella trichopoda</name>
    <dbReference type="NCBI Taxonomy" id="13333"/>
    <lineage>
        <taxon>Eukaryota</taxon>
        <taxon>Viridiplantae</taxon>
        <taxon>Streptophyta</taxon>
        <taxon>Embryophyta</taxon>
        <taxon>Tracheophyta</taxon>
        <taxon>Spermatophyta</taxon>
        <taxon>Magnoliopsida</taxon>
        <taxon>Amborellales</taxon>
        <taxon>Amborellaceae</taxon>
        <taxon>Amborella</taxon>
    </lineage>
</organism>
<proteinExistence type="inferred from homology"/>
<dbReference type="Proteomes" id="UP000017836">
    <property type="component" value="Unassembled WGS sequence"/>
</dbReference>
<dbReference type="AlphaFoldDB" id="W1NH41"/>
<evidence type="ECO:0000256" key="3">
    <source>
        <dbReference type="ARBA" id="ARBA00022525"/>
    </source>
</evidence>
<dbReference type="Gene3D" id="2.40.40.10">
    <property type="entry name" value="RlpA-like domain"/>
    <property type="match status" value="1"/>
</dbReference>
<dbReference type="InterPro" id="IPR039271">
    <property type="entry name" value="Kiwellin-like"/>
</dbReference>
<comment type="similarity">
    <text evidence="2">Belongs to the kiwellin family.</text>
</comment>
<feature type="region of interest" description="Disordered" evidence="5">
    <location>
        <begin position="1"/>
        <end position="33"/>
    </location>
</feature>
<name>W1NH41_AMBTC</name>
<evidence type="ECO:0000313" key="7">
    <source>
        <dbReference type="Proteomes" id="UP000017836"/>
    </source>
</evidence>
<dbReference type="CDD" id="cd22270">
    <property type="entry name" value="DPBB_kiwellin-like"/>
    <property type="match status" value="1"/>
</dbReference>
<dbReference type="PANTHER" id="PTHR33191">
    <property type="entry name" value="RIPENING-RELATED PROTEIN 2-RELATED"/>
    <property type="match status" value="1"/>
</dbReference>
<dbReference type="Gramene" id="ERM94776">
    <property type="protein sequence ID" value="ERM94776"/>
    <property type="gene ID" value="AMTR_s00011p00263200"/>
</dbReference>
<keyword evidence="3" id="KW-0964">Secreted</keyword>
<dbReference type="OMA" id="RHHITIN"/>
<reference evidence="7" key="1">
    <citation type="journal article" date="2013" name="Science">
        <title>The Amborella genome and the evolution of flowering plants.</title>
        <authorList>
            <consortium name="Amborella Genome Project"/>
        </authorList>
    </citation>
    <scope>NUCLEOTIDE SEQUENCE [LARGE SCALE GENOMIC DNA]</scope>
</reference>
<keyword evidence="4" id="KW-0732">Signal</keyword>
<evidence type="ECO:0000256" key="2">
    <source>
        <dbReference type="ARBA" id="ARBA00005592"/>
    </source>
</evidence>
<dbReference type="eggNOG" id="ENOG502QQ0R">
    <property type="taxonomic scope" value="Eukaryota"/>
</dbReference>